<sequence>MSSSGTGGVPQHEKRARDRRMRQTAKKQVRRAEIVLDKYRARAAKILHTEGMHGGAEQEKPSTYVYRILRHRETGVRVMVLDCEAPDAPASAKGEAVHRYLVQCETHGLNGDSFVSAKAALKAARRSDEWCSMCSGLMSSKPKARNRARLTARHGRRDGGGSRQDSYLP</sequence>
<accession>A0A941IMC4</accession>
<proteinExistence type="predicted"/>
<evidence type="ECO:0000256" key="1">
    <source>
        <dbReference type="SAM" id="MobiDB-lite"/>
    </source>
</evidence>
<dbReference type="AlphaFoldDB" id="A0A941IMC4"/>
<feature type="compositionally biased region" description="Basic residues" evidence="1">
    <location>
        <begin position="142"/>
        <end position="156"/>
    </location>
</feature>
<dbReference type="Proteomes" id="UP000676325">
    <property type="component" value="Unassembled WGS sequence"/>
</dbReference>
<comment type="caution">
    <text evidence="2">The sequence shown here is derived from an EMBL/GenBank/DDBJ whole genome shotgun (WGS) entry which is preliminary data.</text>
</comment>
<dbReference type="EMBL" id="JAGSOH010000168">
    <property type="protein sequence ID" value="MBR7830937.1"/>
    <property type="molecule type" value="Genomic_DNA"/>
</dbReference>
<feature type="region of interest" description="Disordered" evidence="1">
    <location>
        <begin position="141"/>
        <end position="169"/>
    </location>
</feature>
<reference evidence="2" key="1">
    <citation type="submission" date="2021-04" db="EMBL/GenBank/DDBJ databases">
        <title>Genome based classification of Actinospica acidithermotolerans sp. nov., an actinobacterium isolated from an Indonesian hot spring.</title>
        <authorList>
            <person name="Kusuma A.B."/>
            <person name="Putra K.E."/>
            <person name="Nafisah S."/>
            <person name="Loh J."/>
            <person name="Nouioui I."/>
            <person name="Goodfellow M."/>
        </authorList>
    </citation>
    <scope>NUCLEOTIDE SEQUENCE</scope>
    <source>
        <strain evidence="2">MGRD01-02</strain>
    </source>
</reference>
<name>A0A941IMC4_9ACTN</name>
<organism evidence="2 3">
    <name type="scientific">Actinospica acidithermotolerans</name>
    <dbReference type="NCBI Taxonomy" id="2828514"/>
    <lineage>
        <taxon>Bacteria</taxon>
        <taxon>Bacillati</taxon>
        <taxon>Actinomycetota</taxon>
        <taxon>Actinomycetes</taxon>
        <taxon>Catenulisporales</taxon>
        <taxon>Actinospicaceae</taxon>
        <taxon>Actinospica</taxon>
    </lineage>
</organism>
<keyword evidence="3" id="KW-1185">Reference proteome</keyword>
<protein>
    <submittedName>
        <fullName evidence="2">Uncharacterized protein</fullName>
    </submittedName>
</protein>
<dbReference type="RefSeq" id="WP_212522056.1">
    <property type="nucleotide sequence ID" value="NZ_JAGSOH010000168.1"/>
</dbReference>
<feature type="region of interest" description="Disordered" evidence="1">
    <location>
        <begin position="1"/>
        <end position="28"/>
    </location>
</feature>
<gene>
    <name evidence="2" type="ORF">KDK95_31825</name>
</gene>
<feature type="compositionally biased region" description="Basic residues" evidence="1">
    <location>
        <begin position="17"/>
        <end position="28"/>
    </location>
</feature>
<evidence type="ECO:0000313" key="3">
    <source>
        <dbReference type="Proteomes" id="UP000676325"/>
    </source>
</evidence>
<evidence type="ECO:0000313" key="2">
    <source>
        <dbReference type="EMBL" id="MBR7830937.1"/>
    </source>
</evidence>